<feature type="non-terminal residue" evidence="1">
    <location>
        <position position="60"/>
    </location>
</feature>
<evidence type="ECO:0000313" key="2">
    <source>
        <dbReference type="Proteomes" id="UP000053593"/>
    </source>
</evidence>
<gene>
    <name evidence="1" type="ORF">GYMLUDRAFT_112976</name>
</gene>
<dbReference type="InterPro" id="IPR038765">
    <property type="entry name" value="Papain-like_cys_pep_sf"/>
</dbReference>
<evidence type="ECO:0000313" key="1">
    <source>
        <dbReference type="EMBL" id="KIK55048.1"/>
    </source>
</evidence>
<reference evidence="1 2" key="1">
    <citation type="submission" date="2014-04" db="EMBL/GenBank/DDBJ databases">
        <title>Evolutionary Origins and Diversification of the Mycorrhizal Mutualists.</title>
        <authorList>
            <consortium name="DOE Joint Genome Institute"/>
            <consortium name="Mycorrhizal Genomics Consortium"/>
            <person name="Kohler A."/>
            <person name="Kuo A."/>
            <person name="Nagy L.G."/>
            <person name="Floudas D."/>
            <person name="Copeland A."/>
            <person name="Barry K.W."/>
            <person name="Cichocki N."/>
            <person name="Veneault-Fourrey C."/>
            <person name="LaButti K."/>
            <person name="Lindquist E.A."/>
            <person name="Lipzen A."/>
            <person name="Lundell T."/>
            <person name="Morin E."/>
            <person name="Murat C."/>
            <person name="Riley R."/>
            <person name="Ohm R."/>
            <person name="Sun H."/>
            <person name="Tunlid A."/>
            <person name="Henrissat B."/>
            <person name="Grigoriev I.V."/>
            <person name="Hibbett D.S."/>
            <person name="Martin F."/>
        </authorList>
    </citation>
    <scope>NUCLEOTIDE SEQUENCE [LARGE SCALE GENOMIC DNA]</scope>
    <source>
        <strain evidence="1 2">FD-317 M1</strain>
    </source>
</reference>
<dbReference type="HOGENOM" id="CLU_2948065_0_0_1"/>
<name>A0A0D0CJ96_9AGAR</name>
<dbReference type="AlphaFoldDB" id="A0A0D0CJ96"/>
<dbReference type="SUPFAM" id="SSF54001">
    <property type="entry name" value="Cysteine proteinases"/>
    <property type="match status" value="1"/>
</dbReference>
<protein>
    <submittedName>
        <fullName evidence="1">Uncharacterized protein</fullName>
    </submittedName>
</protein>
<dbReference type="OrthoDB" id="420187at2759"/>
<dbReference type="Proteomes" id="UP000053593">
    <property type="component" value="Unassembled WGS sequence"/>
</dbReference>
<accession>A0A0D0CJ96</accession>
<organism evidence="1 2">
    <name type="scientific">Collybiopsis luxurians FD-317 M1</name>
    <dbReference type="NCBI Taxonomy" id="944289"/>
    <lineage>
        <taxon>Eukaryota</taxon>
        <taxon>Fungi</taxon>
        <taxon>Dikarya</taxon>
        <taxon>Basidiomycota</taxon>
        <taxon>Agaricomycotina</taxon>
        <taxon>Agaricomycetes</taxon>
        <taxon>Agaricomycetidae</taxon>
        <taxon>Agaricales</taxon>
        <taxon>Marasmiineae</taxon>
        <taxon>Omphalotaceae</taxon>
        <taxon>Collybiopsis</taxon>
        <taxon>Collybiopsis luxurians</taxon>
    </lineage>
</organism>
<proteinExistence type="predicted"/>
<keyword evidence="2" id="KW-1185">Reference proteome</keyword>
<sequence>LVSLSNMLFHGQATSILVCQKCKHVSQTYRDVQDLSLSIILEDSVKERKQDKLEKLVRKM</sequence>
<dbReference type="EMBL" id="KN834810">
    <property type="protein sequence ID" value="KIK55048.1"/>
    <property type="molecule type" value="Genomic_DNA"/>
</dbReference>
<dbReference type="Gene3D" id="3.90.70.10">
    <property type="entry name" value="Cysteine proteinases"/>
    <property type="match status" value="1"/>
</dbReference>
<feature type="non-terminal residue" evidence="1">
    <location>
        <position position="1"/>
    </location>
</feature>